<reference evidence="1" key="1">
    <citation type="submission" date="2018-01" db="EMBL/GenBank/DDBJ databases">
        <authorList>
            <person name="Regsiter A."/>
            <person name="William W."/>
        </authorList>
    </citation>
    <scope>NUCLEOTIDE SEQUENCE</scope>
    <source>
        <strain evidence="1">TRIP AH-1</strain>
    </source>
</reference>
<gene>
    <name evidence="1" type="ORF">PITCH_A190010</name>
</gene>
<sequence>MPKVREGEHFNRRNTLKYFEEQSRLGVIESDAEIEQKWAF</sequence>
<evidence type="ECO:0000313" key="1">
    <source>
        <dbReference type="EMBL" id="SPD73434.1"/>
    </source>
</evidence>
<accession>A0A445MV94</accession>
<name>A0A445MV94_9BACT</name>
<dbReference type="EMBL" id="OJIN01000101">
    <property type="protein sequence ID" value="SPD73434.1"/>
    <property type="molecule type" value="Genomic_DNA"/>
</dbReference>
<proteinExistence type="predicted"/>
<organism evidence="1">
    <name type="scientific">uncultured Desulfobacterium sp</name>
    <dbReference type="NCBI Taxonomy" id="201089"/>
    <lineage>
        <taxon>Bacteria</taxon>
        <taxon>Pseudomonadati</taxon>
        <taxon>Thermodesulfobacteriota</taxon>
        <taxon>Desulfobacteria</taxon>
        <taxon>Desulfobacterales</taxon>
        <taxon>Desulfobacteriaceae</taxon>
        <taxon>Desulfobacterium</taxon>
        <taxon>environmental samples</taxon>
    </lineage>
</organism>
<dbReference type="AlphaFoldDB" id="A0A445MV94"/>
<protein>
    <submittedName>
        <fullName evidence="1">Uncharacterized protein</fullName>
    </submittedName>
</protein>